<sequence length="276" mass="29659">MRWDKDDIFSAIGTLAFHGAILLILWLTVLKAEVPEEDGGILVNFGNVNAAAGTFEPRYEGPEPAQEPTPAAPEPTPEPTPAAPEQDLITQDLEESVSLNEKKKEEEEKRRKEEAEKERLRKEQEARERAAEERRKQQEAISNKVAGAFGIGQATGNSQGDAPSGTGNQGSPFGNADHGANEGVGGYGSFNLNGRSIGAGGLPRPAYTIQEEGRIVINITVNPKGDVIFAEIGKGTNIDNASMRKSALEAARKAKFNSISGANNQSGTITYLYRLK</sequence>
<keyword evidence="3 6" id="KW-1133">Transmembrane helix</keyword>
<evidence type="ECO:0000256" key="1">
    <source>
        <dbReference type="ARBA" id="ARBA00004167"/>
    </source>
</evidence>
<dbReference type="Proteomes" id="UP000886740">
    <property type="component" value="Unassembled WGS sequence"/>
</dbReference>
<protein>
    <submittedName>
        <fullName evidence="7">Energy transducer TonB</fullName>
    </submittedName>
</protein>
<dbReference type="EMBL" id="DXEL01000052">
    <property type="protein sequence ID" value="HIX74877.1"/>
    <property type="molecule type" value="Genomic_DNA"/>
</dbReference>
<evidence type="ECO:0000256" key="2">
    <source>
        <dbReference type="ARBA" id="ARBA00022692"/>
    </source>
</evidence>
<dbReference type="NCBIfam" id="TIGR01352">
    <property type="entry name" value="tonB_Cterm"/>
    <property type="match status" value="1"/>
</dbReference>
<accession>A0A9D2BGS1</accession>
<keyword evidence="2 6" id="KW-0812">Transmembrane</keyword>
<organism evidence="7 8">
    <name type="scientific">Candidatus Parabacteroides intestinipullorum</name>
    <dbReference type="NCBI Taxonomy" id="2838723"/>
    <lineage>
        <taxon>Bacteria</taxon>
        <taxon>Pseudomonadati</taxon>
        <taxon>Bacteroidota</taxon>
        <taxon>Bacteroidia</taxon>
        <taxon>Bacteroidales</taxon>
        <taxon>Tannerellaceae</taxon>
        <taxon>Parabacteroides</taxon>
    </lineage>
</organism>
<comment type="caution">
    <text evidence="7">The sequence shown here is derived from an EMBL/GenBank/DDBJ whole genome shotgun (WGS) entry which is preliminary data.</text>
</comment>
<name>A0A9D2BGS1_9BACT</name>
<evidence type="ECO:0000256" key="4">
    <source>
        <dbReference type="ARBA" id="ARBA00023136"/>
    </source>
</evidence>
<feature type="compositionally biased region" description="Polar residues" evidence="5">
    <location>
        <begin position="154"/>
        <end position="172"/>
    </location>
</feature>
<evidence type="ECO:0000256" key="6">
    <source>
        <dbReference type="SAM" id="Phobius"/>
    </source>
</evidence>
<evidence type="ECO:0000256" key="5">
    <source>
        <dbReference type="SAM" id="MobiDB-lite"/>
    </source>
</evidence>
<evidence type="ECO:0000256" key="3">
    <source>
        <dbReference type="ARBA" id="ARBA00022989"/>
    </source>
</evidence>
<comment type="subcellular location">
    <subcellularLocation>
        <location evidence="1">Membrane</location>
        <topology evidence="1">Single-pass membrane protein</topology>
    </subcellularLocation>
</comment>
<gene>
    <name evidence="7" type="ORF">H9977_07590</name>
</gene>
<evidence type="ECO:0000313" key="8">
    <source>
        <dbReference type="Proteomes" id="UP000886740"/>
    </source>
</evidence>
<keyword evidence="4 6" id="KW-0472">Membrane</keyword>
<feature type="transmembrane region" description="Helical" evidence="6">
    <location>
        <begin position="7"/>
        <end position="27"/>
    </location>
</feature>
<evidence type="ECO:0000313" key="7">
    <source>
        <dbReference type="EMBL" id="HIX74877.1"/>
    </source>
</evidence>
<dbReference type="GO" id="GO:0016020">
    <property type="term" value="C:membrane"/>
    <property type="evidence" value="ECO:0007669"/>
    <property type="project" value="UniProtKB-SubCell"/>
</dbReference>
<feature type="compositionally biased region" description="Basic and acidic residues" evidence="5">
    <location>
        <begin position="100"/>
        <end position="138"/>
    </location>
</feature>
<feature type="compositionally biased region" description="Pro residues" evidence="5">
    <location>
        <begin position="65"/>
        <end position="82"/>
    </location>
</feature>
<reference evidence="7" key="1">
    <citation type="journal article" date="2021" name="PeerJ">
        <title>Extensive microbial diversity within the chicken gut microbiome revealed by metagenomics and culture.</title>
        <authorList>
            <person name="Gilroy R."/>
            <person name="Ravi A."/>
            <person name="Getino M."/>
            <person name="Pursley I."/>
            <person name="Horton D.L."/>
            <person name="Alikhan N.F."/>
            <person name="Baker D."/>
            <person name="Gharbi K."/>
            <person name="Hall N."/>
            <person name="Watson M."/>
            <person name="Adriaenssens E.M."/>
            <person name="Foster-Nyarko E."/>
            <person name="Jarju S."/>
            <person name="Secka A."/>
            <person name="Antonio M."/>
            <person name="Oren A."/>
            <person name="Chaudhuri R.R."/>
            <person name="La Ragione R."/>
            <person name="Hildebrand F."/>
            <person name="Pallen M.J."/>
        </authorList>
    </citation>
    <scope>NUCLEOTIDE SEQUENCE</scope>
    <source>
        <strain evidence="7">ChiGjej6B6-14162</strain>
    </source>
</reference>
<proteinExistence type="predicted"/>
<dbReference type="InterPro" id="IPR006260">
    <property type="entry name" value="TonB/TolA_C"/>
</dbReference>
<reference evidence="7" key="2">
    <citation type="submission" date="2021-04" db="EMBL/GenBank/DDBJ databases">
        <authorList>
            <person name="Gilroy R."/>
        </authorList>
    </citation>
    <scope>NUCLEOTIDE SEQUENCE</scope>
    <source>
        <strain evidence="7">ChiGjej6B6-14162</strain>
    </source>
</reference>
<feature type="region of interest" description="Disordered" evidence="5">
    <location>
        <begin position="54"/>
        <end position="182"/>
    </location>
</feature>
<dbReference type="AlphaFoldDB" id="A0A9D2BGS1"/>